<gene>
    <name evidence="3" type="ORF">GCM10022406_20420</name>
</gene>
<dbReference type="PANTHER" id="PTHR33164">
    <property type="entry name" value="TRANSCRIPTIONAL REGULATOR, MARR FAMILY"/>
    <property type="match status" value="1"/>
</dbReference>
<evidence type="ECO:0000313" key="3">
    <source>
        <dbReference type="EMBL" id="GAA3936072.1"/>
    </source>
</evidence>
<evidence type="ECO:0000313" key="4">
    <source>
        <dbReference type="Proteomes" id="UP001499909"/>
    </source>
</evidence>
<dbReference type="InterPro" id="IPR039422">
    <property type="entry name" value="MarR/SlyA-like"/>
</dbReference>
<dbReference type="InterPro" id="IPR000835">
    <property type="entry name" value="HTH_MarR-typ"/>
</dbReference>
<comment type="caution">
    <text evidence="3">The sequence shown here is derived from an EMBL/GenBank/DDBJ whole genome shotgun (WGS) entry which is preliminary data.</text>
</comment>
<name>A0ABP7N3H1_9BACT</name>
<evidence type="ECO:0000256" key="1">
    <source>
        <dbReference type="ARBA" id="ARBA00004496"/>
    </source>
</evidence>
<protein>
    <recommendedName>
        <fullName evidence="2">HTH marR-type domain-containing protein</fullName>
    </recommendedName>
</protein>
<dbReference type="InterPro" id="IPR036390">
    <property type="entry name" value="WH_DNA-bd_sf"/>
</dbReference>
<accession>A0ABP7N3H1</accession>
<keyword evidence="4" id="KW-1185">Reference proteome</keyword>
<dbReference type="EMBL" id="BAABDH010000037">
    <property type="protein sequence ID" value="GAA3936072.1"/>
    <property type="molecule type" value="Genomic_DNA"/>
</dbReference>
<dbReference type="PANTHER" id="PTHR33164:SF5">
    <property type="entry name" value="ORGANIC HYDROPEROXIDE RESISTANCE TRANSCRIPTIONAL REGULATOR"/>
    <property type="match status" value="1"/>
</dbReference>
<sequence>MILIAHNQTSHNQRWFTIPKPMSTSLSPLSASEDLQKLHNQLCFPLYAVSRQLTRAYQPHLQELGLTYPQYLVLLLLWEHDELTVKALGEKLLLDSGTLTPLLKRMEQKQWLSRRRDPRDERSVIIRLLGAGRELQQAACHIPARLFEQLGLTTSEFETLRQQLHTLLTRLA</sequence>
<reference evidence="4" key="1">
    <citation type="journal article" date="2019" name="Int. J. Syst. Evol. Microbiol.">
        <title>The Global Catalogue of Microorganisms (GCM) 10K type strain sequencing project: providing services to taxonomists for standard genome sequencing and annotation.</title>
        <authorList>
            <consortium name="The Broad Institute Genomics Platform"/>
            <consortium name="The Broad Institute Genome Sequencing Center for Infectious Disease"/>
            <person name="Wu L."/>
            <person name="Ma J."/>
        </authorList>
    </citation>
    <scope>NUCLEOTIDE SEQUENCE [LARGE SCALE GENOMIC DNA]</scope>
    <source>
        <strain evidence="4">JCM 17214</strain>
    </source>
</reference>
<dbReference type="Pfam" id="PF01047">
    <property type="entry name" value="MarR"/>
    <property type="match status" value="1"/>
</dbReference>
<dbReference type="SMART" id="SM00347">
    <property type="entry name" value="HTH_MARR"/>
    <property type="match status" value="1"/>
</dbReference>
<dbReference type="SUPFAM" id="SSF46785">
    <property type="entry name" value="Winged helix' DNA-binding domain"/>
    <property type="match status" value="1"/>
</dbReference>
<comment type="subcellular location">
    <subcellularLocation>
        <location evidence="1">Cytoplasm</location>
    </subcellularLocation>
</comment>
<evidence type="ECO:0000259" key="2">
    <source>
        <dbReference type="PROSITE" id="PS50995"/>
    </source>
</evidence>
<feature type="domain" description="HTH marR-type" evidence="2">
    <location>
        <begin position="39"/>
        <end position="169"/>
    </location>
</feature>
<dbReference type="InterPro" id="IPR036388">
    <property type="entry name" value="WH-like_DNA-bd_sf"/>
</dbReference>
<dbReference type="Gene3D" id="1.10.10.10">
    <property type="entry name" value="Winged helix-like DNA-binding domain superfamily/Winged helix DNA-binding domain"/>
    <property type="match status" value="1"/>
</dbReference>
<dbReference type="Proteomes" id="UP001499909">
    <property type="component" value="Unassembled WGS sequence"/>
</dbReference>
<proteinExistence type="predicted"/>
<organism evidence="3 4">
    <name type="scientific">Hymenobacter algoricola</name>
    <dbReference type="NCBI Taxonomy" id="486267"/>
    <lineage>
        <taxon>Bacteria</taxon>
        <taxon>Pseudomonadati</taxon>
        <taxon>Bacteroidota</taxon>
        <taxon>Cytophagia</taxon>
        <taxon>Cytophagales</taxon>
        <taxon>Hymenobacteraceae</taxon>
        <taxon>Hymenobacter</taxon>
    </lineage>
</organism>
<dbReference type="PROSITE" id="PS50995">
    <property type="entry name" value="HTH_MARR_2"/>
    <property type="match status" value="1"/>
</dbReference>